<organism evidence="14 15">
    <name type="scientific">Psylliodes chrysocephalus</name>
    <dbReference type="NCBI Taxonomy" id="3402493"/>
    <lineage>
        <taxon>Eukaryota</taxon>
        <taxon>Metazoa</taxon>
        <taxon>Ecdysozoa</taxon>
        <taxon>Arthropoda</taxon>
        <taxon>Hexapoda</taxon>
        <taxon>Insecta</taxon>
        <taxon>Pterygota</taxon>
        <taxon>Neoptera</taxon>
        <taxon>Endopterygota</taxon>
        <taxon>Coleoptera</taxon>
        <taxon>Polyphaga</taxon>
        <taxon>Cucujiformia</taxon>
        <taxon>Chrysomeloidea</taxon>
        <taxon>Chrysomelidae</taxon>
        <taxon>Galerucinae</taxon>
        <taxon>Alticini</taxon>
        <taxon>Psylliodes</taxon>
    </lineage>
</organism>
<evidence type="ECO:0000256" key="2">
    <source>
        <dbReference type="ARBA" id="ARBA00004687"/>
    </source>
</evidence>
<dbReference type="Gene3D" id="3.40.720.10">
    <property type="entry name" value="Alkaline Phosphatase, subunit A"/>
    <property type="match status" value="1"/>
</dbReference>
<feature type="transmembrane region" description="Helical" evidence="12">
    <location>
        <begin position="516"/>
        <end position="534"/>
    </location>
</feature>
<sequence length="898" mass="103387">MVEEGDDSEENVAKKHKIVLLGLLIHFLLLLAVFDVYFASPLEHGMSPIKSTNNPPAKRLILFVADGLRAQAIFGKEHETRTPFLTNIKYNEGSWGIAHTRVPTESRPGHVAMLAGIYEDPSAILKGWKSNPVNFDSVINQSINAWAWGSPDIVKIFNRDNLPKNHIHSYDARIEDFGKEDTGVLDTWVFDRVNIFLKNEVSNCKTNCNHYFEQGNVFFLHLLGIDTAGHGYKPHSKEYINNIILVDENIKEITKLFNSVYKDNSNVFVFTSDHGMTDWGSHGTGLDHETQTPVIAWGAGIRKNDQQQDIKQIDLAPLLASLIGINIPINSLGILPVGYLNVDKYNLVEMIMSNIKELVEIFKQKMLRTEESALIYFPFSNVTKNVLNEKVEKLSELGLKLSIDDFSLLCEDFMKMLIEGVNYYHNYYQYPILLSISLGFIIWILFLCVSVFDLQKIKSKSYTIRSTIIIIVISILCKISNFPISYYLYFNFPVISYYYLIKGYNIIGMIPKCSKMIWQIIFYVVGIELLVYGFFNRSSYTIIMILVAAWVTLSESLKKGSNNSEKIIWVLCCLILSIFPCLPVMKTSFNLYTYFVGYVGYIIIFGKLYFYDLKYYHRLNNVNFQYSILIVQFIFLQLAAVYVILLIEFEYISPDSNYKYISWVIFVVPVLLIPLTDNFIALRLTSTVFGFAPFYTLVSSNFELLFSAIYVFFLYTWLIIESKTFQTETSHKIIYYLKFEESTNKKGINEDAFRRAFLFMIFIFVGFFGTGTMASLNSFDPMWTRAFLTVFSPFKMMGLILLKFIVPFIFTCSIFRAINEIGKQNVLNIFCIILVFSDLMVLQFLYLITNVGSWLDIGTSLSHFIIMEGFATILLLLYGIAQWLTRVRYKSFESVKVL</sequence>
<dbReference type="InterPro" id="IPR007070">
    <property type="entry name" value="GPI_EtnP_transferase_1"/>
</dbReference>
<evidence type="ECO:0000256" key="3">
    <source>
        <dbReference type="ARBA" id="ARBA00008400"/>
    </source>
</evidence>
<reference evidence="14" key="1">
    <citation type="submission" date="2022-01" db="EMBL/GenBank/DDBJ databases">
        <authorList>
            <person name="King R."/>
        </authorList>
    </citation>
    <scope>NUCLEOTIDE SEQUENCE</scope>
</reference>
<feature type="transmembrane region" description="Helical" evidence="12">
    <location>
        <begin position="657"/>
        <end position="673"/>
    </location>
</feature>
<evidence type="ECO:0000256" key="10">
    <source>
        <dbReference type="ARBA" id="ARBA00023136"/>
    </source>
</evidence>
<dbReference type="Pfam" id="PF04987">
    <property type="entry name" value="PigN"/>
    <property type="match status" value="1"/>
</dbReference>
<evidence type="ECO:0000313" key="14">
    <source>
        <dbReference type="EMBL" id="CAH1107329.1"/>
    </source>
</evidence>
<evidence type="ECO:0000256" key="6">
    <source>
        <dbReference type="ARBA" id="ARBA00022679"/>
    </source>
</evidence>
<dbReference type="InterPro" id="IPR017850">
    <property type="entry name" value="Alkaline_phosphatase_core_sf"/>
</dbReference>
<feature type="transmembrane region" description="Helical" evidence="12">
    <location>
        <begin position="704"/>
        <end position="720"/>
    </location>
</feature>
<dbReference type="Pfam" id="PF01663">
    <property type="entry name" value="Phosphodiest"/>
    <property type="match status" value="1"/>
</dbReference>
<dbReference type="InterPro" id="IPR002591">
    <property type="entry name" value="Phosphodiest/P_Trfase"/>
</dbReference>
<keyword evidence="7 12" id="KW-0812">Transmembrane</keyword>
<dbReference type="CDD" id="cd16020">
    <property type="entry name" value="GPI_EPT_1"/>
    <property type="match status" value="1"/>
</dbReference>
<feature type="transmembrane region" description="Helical" evidence="12">
    <location>
        <begin position="796"/>
        <end position="815"/>
    </location>
</feature>
<evidence type="ECO:0000256" key="4">
    <source>
        <dbReference type="ARBA" id="ARBA00020831"/>
    </source>
</evidence>
<keyword evidence="10 12" id="KW-0472">Membrane</keyword>
<dbReference type="EMBL" id="OV651832">
    <property type="protein sequence ID" value="CAH1107329.1"/>
    <property type="molecule type" value="Genomic_DNA"/>
</dbReference>
<feature type="transmembrane region" description="Helical" evidence="12">
    <location>
        <begin position="18"/>
        <end position="39"/>
    </location>
</feature>
<dbReference type="GO" id="GO:0005789">
    <property type="term" value="C:endoplasmic reticulum membrane"/>
    <property type="evidence" value="ECO:0007669"/>
    <property type="project" value="UniProtKB-SubCell"/>
</dbReference>
<dbReference type="PANTHER" id="PTHR12250:SF0">
    <property type="entry name" value="GPI ETHANOLAMINE PHOSPHATE TRANSFERASE 1"/>
    <property type="match status" value="1"/>
</dbReference>
<dbReference type="GO" id="GO:0006506">
    <property type="term" value="P:GPI anchor biosynthetic process"/>
    <property type="evidence" value="ECO:0007669"/>
    <property type="project" value="UniProtKB-KW"/>
</dbReference>
<feature type="transmembrane region" description="Helical" evidence="12">
    <location>
        <begin position="756"/>
        <end position="776"/>
    </location>
</feature>
<evidence type="ECO:0000256" key="11">
    <source>
        <dbReference type="ARBA" id="ARBA00023180"/>
    </source>
</evidence>
<feature type="transmembrane region" description="Helical" evidence="12">
    <location>
        <begin position="464"/>
        <end position="481"/>
    </location>
</feature>
<keyword evidence="8 12" id="KW-0256">Endoplasmic reticulum</keyword>
<comment type="similarity">
    <text evidence="3 12">Belongs to the PIGG/PIGN/PIGO family. PIGN subfamily.</text>
</comment>
<feature type="transmembrane region" description="Helical" evidence="12">
    <location>
        <begin position="432"/>
        <end position="452"/>
    </location>
</feature>
<dbReference type="SUPFAM" id="SSF53649">
    <property type="entry name" value="Alkaline phosphatase-like"/>
    <property type="match status" value="1"/>
</dbReference>
<name>A0A9P0G9K7_9CUCU</name>
<evidence type="ECO:0000256" key="1">
    <source>
        <dbReference type="ARBA" id="ARBA00004477"/>
    </source>
</evidence>
<dbReference type="AlphaFoldDB" id="A0A9P0G9K7"/>
<evidence type="ECO:0000256" key="5">
    <source>
        <dbReference type="ARBA" id="ARBA00022502"/>
    </source>
</evidence>
<gene>
    <name evidence="14" type="ORF">PSYICH_LOCUS7913</name>
</gene>
<feature type="transmembrane region" description="Helical" evidence="12">
    <location>
        <begin position="591"/>
        <end position="611"/>
    </location>
</feature>
<proteinExistence type="inferred from homology"/>
<keyword evidence="9 12" id="KW-1133">Transmembrane helix</keyword>
<comment type="pathway">
    <text evidence="2 12">Glycolipid biosynthesis; glycosylphosphatidylinositol-anchor biosynthesis.</text>
</comment>
<evidence type="ECO:0000259" key="13">
    <source>
        <dbReference type="Pfam" id="PF04987"/>
    </source>
</evidence>
<accession>A0A9P0G9K7</accession>
<feature type="domain" description="GPI ethanolamine phosphate transferase 1 C-terminal" evidence="13">
    <location>
        <begin position="419"/>
        <end position="853"/>
    </location>
</feature>
<keyword evidence="5 12" id="KW-0337">GPI-anchor biosynthesis</keyword>
<dbReference type="InterPro" id="IPR017852">
    <property type="entry name" value="GPI_EtnP_transferase_1_C"/>
</dbReference>
<dbReference type="OrthoDB" id="2748310at2759"/>
<dbReference type="PANTHER" id="PTHR12250">
    <property type="entry name" value="PHOSPHATIDYLINOSITOL GLYCAN, CLASS N"/>
    <property type="match status" value="1"/>
</dbReference>
<dbReference type="EC" id="2.-.-.-" evidence="12"/>
<dbReference type="InterPro" id="IPR037671">
    <property type="entry name" value="PIGN_N"/>
</dbReference>
<keyword evidence="15" id="KW-1185">Reference proteome</keyword>
<dbReference type="Proteomes" id="UP001153636">
    <property type="component" value="Chromosome 20"/>
</dbReference>
<feature type="transmembrane region" description="Helical" evidence="12">
    <location>
        <begin position="623"/>
        <end position="645"/>
    </location>
</feature>
<evidence type="ECO:0000256" key="8">
    <source>
        <dbReference type="ARBA" id="ARBA00022824"/>
    </source>
</evidence>
<evidence type="ECO:0000256" key="12">
    <source>
        <dbReference type="RuleBase" id="RU367138"/>
    </source>
</evidence>
<feature type="transmembrane region" description="Helical" evidence="12">
    <location>
        <begin position="861"/>
        <end position="881"/>
    </location>
</feature>
<feature type="transmembrane region" description="Helical" evidence="12">
    <location>
        <begin position="540"/>
        <end position="555"/>
    </location>
</feature>
<keyword evidence="11" id="KW-0325">Glycoprotein</keyword>
<dbReference type="GO" id="GO:0051377">
    <property type="term" value="F:mannose-ethanolamine phosphotransferase activity"/>
    <property type="evidence" value="ECO:0007669"/>
    <property type="project" value="UniProtKB-UniRule"/>
</dbReference>
<keyword evidence="6 12" id="KW-0808">Transferase</keyword>
<feature type="transmembrane region" description="Helical" evidence="12">
    <location>
        <begin position="827"/>
        <end position="849"/>
    </location>
</feature>
<evidence type="ECO:0000313" key="15">
    <source>
        <dbReference type="Proteomes" id="UP001153636"/>
    </source>
</evidence>
<comment type="function">
    <text evidence="12">Ethanolamine phosphate transferase involved in glycosylphosphatidylinositol-anchor biosynthesis. Transfers ethanolamine phosphate to the first alpha-1,4-linked mannose of the glycosylphosphatidylinositol precursor of GPI-anchor.</text>
</comment>
<evidence type="ECO:0000256" key="9">
    <source>
        <dbReference type="ARBA" id="ARBA00022989"/>
    </source>
</evidence>
<feature type="transmembrane region" description="Helical" evidence="12">
    <location>
        <begin position="567"/>
        <end position="585"/>
    </location>
</feature>
<evidence type="ECO:0000256" key="7">
    <source>
        <dbReference type="ARBA" id="ARBA00022692"/>
    </source>
</evidence>
<protein>
    <recommendedName>
        <fullName evidence="4 12">GPI ethanolamine phosphate transferase 1</fullName>
        <ecNumber evidence="12">2.-.-.-</ecNumber>
    </recommendedName>
</protein>
<comment type="subcellular location">
    <subcellularLocation>
        <location evidence="1 12">Endoplasmic reticulum membrane</location>
        <topology evidence="1 12">Multi-pass membrane protein</topology>
    </subcellularLocation>
</comment>